<name>A0AAE0E7D4_9ROSI</name>
<dbReference type="InterPro" id="IPR012677">
    <property type="entry name" value="Nucleotide-bd_a/b_plait_sf"/>
</dbReference>
<keyword evidence="4" id="KW-1185">Reference proteome</keyword>
<comment type="caution">
    <text evidence="3">The sequence shown here is derived from an EMBL/GenBank/DDBJ whole genome shotgun (WGS) entry which is preliminary data.</text>
</comment>
<dbReference type="InterPro" id="IPR000504">
    <property type="entry name" value="RRM_dom"/>
</dbReference>
<dbReference type="GO" id="GO:0003723">
    <property type="term" value="F:RNA binding"/>
    <property type="evidence" value="ECO:0007669"/>
    <property type="project" value="UniProtKB-UniRule"/>
</dbReference>
<dbReference type="CDD" id="cd00590">
    <property type="entry name" value="RRM_SF"/>
    <property type="match status" value="1"/>
</dbReference>
<evidence type="ECO:0000256" key="1">
    <source>
        <dbReference type="PROSITE-ProRule" id="PRU00176"/>
    </source>
</evidence>
<dbReference type="EMBL" id="JANJYJ010000004">
    <property type="protein sequence ID" value="KAK3217761.1"/>
    <property type="molecule type" value="Genomic_DNA"/>
</dbReference>
<evidence type="ECO:0000313" key="3">
    <source>
        <dbReference type="EMBL" id="KAK3217761.1"/>
    </source>
</evidence>
<dbReference type="AlphaFoldDB" id="A0AAE0E7D4"/>
<sequence length="301" mass="35070">MQRQNDVIIMQIMSEKEREIARERRHVSLGREGNKVKHNGWDLSRKKDFRENLFSVFIDYLNPKVDVGCLCGVFKVFRKVRDVYLSSKKSSRRSSFAFIRFETQEEAKRAAIKVNGMHIFGWPIVSKIASVGWNHKRFVSGSRCALFKVENESSKGGVGVCYSQFSNHRQRSFMEVLKGDQNRGHVVATEKAEECFYMSWQQQSGVDDWLSRFPVGVLRMFANISSVNRRLNNRGISFASMYLSDKSLLWCFESGVERDRFLRNYFISEDCFISMSIWSNYLVQMFKLTWIKVLGAPLSCF</sequence>
<reference evidence="3" key="1">
    <citation type="journal article" date="2023" name="Plant J.">
        <title>Genome sequences and population genomics provide insights into the demographic history, inbreeding, and mutation load of two 'living fossil' tree species of Dipteronia.</title>
        <authorList>
            <person name="Feng Y."/>
            <person name="Comes H.P."/>
            <person name="Chen J."/>
            <person name="Zhu S."/>
            <person name="Lu R."/>
            <person name="Zhang X."/>
            <person name="Li P."/>
            <person name="Qiu J."/>
            <person name="Olsen K.M."/>
            <person name="Qiu Y."/>
        </authorList>
    </citation>
    <scope>NUCLEOTIDE SEQUENCE</scope>
    <source>
        <strain evidence="3">NBL</strain>
    </source>
</reference>
<dbReference type="Pfam" id="PF00076">
    <property type="entry name" value="RRM_1"/>
    <property type="match status" value="1"/>
</dbReference>
<dbReference type="SUPFAM" id="SSF54928">
    <property type="entry name" value="RNA-binding domain, RBD"/>
    <property type="match status" value="1"/>
</dbReference>
<protein>
    <recommendedName>
        <fullName evidence="2">RRM domain-containing protein</fullName>
    </recommendedName>
</protein>
<dbReference type="Proteomes" id="UP001281410">
    <property type="component" value="Unassembled WGS sequence"/>
</dbReference>
<feature type="domain" description="RRM" evidence="2">
    <location>
        <begin position="54"/>
        <end position="131"/>
    </location>
</feature>
<evidence type="ECO:0000259" key="2">
    <source>
        <dbReference type="PROSITE" id="PS50102"/>
    </source>
</evidence>
<dbReference type="SMART" id="SM00360">
    <property type="entry name" value="RRM"/>
    <property type="match status" value="1"/>
</dbReference>
<proteinExistence type="predicted"/>
<accession>A0AAE0E7D4</accession>
<dbReference type="PROSITE" id="PS50102">
    <property type="entry name" value="RRM"/>
    <property type="match status" value="1"/>
</dbReference>
<keyword evidence="1" id="KW-0694">RNA-binding</keyword>
<dbReference type="Gene3D" id="3.30.70.330">
    <property type="match status" value="1"/>
</dbReference>
<gene>
    <name evidence="3" type="ORF">Dsin_011731</name>
</gene>
<dbReference type="InterPro" id="IPR035979">
    <property type="entry name" value="RBD_domain_sf"/>
</dbReference>
<organism evidence="3 4">
    <name type="scientific">Dipteronia sinensis</name>
    <dbReference type="NCBI Taxonomy" id="43782"/>
    <lineage>
        <taxon>Eukaryota</taxon>
        <taxon>Viridiplantae</taxon>
        <taxon>Streptophyta</taxon>
        <taxon>Embryophyta</taxon>
        <taxon>Tracheophyta</taxon>
        <taxon>Spermatophyta</taxon>
        <taxon>Magnoliopsida</taxon>
        <taxon>eudicotyledons</taxon>
        <taxon>Gunneridae</taxon>
        <taxon>Pentapetalae</taxon>
        <taxon>rosids</taxon>
        <taxon>malvids</taxon>
        <taxon>Sapindales</taxon>
        <taxon>Sapindaceae</taxon>
        <taxon>Hippocastanoideae</taxon>
        <taxon>Acereae</taxon>
        <taxon>Dipteronia</taxon>
    </lineage>
</organism>
<evidence type="ECO:0000313" key="4">
    <source>
        <dbReference type="Proteomes" id="UP001281410"/>
    </source>
</evidence>